<dbReference type="EMBL" id="JBHTKH010000015">
    <property type="protein sequence ID" value="MFD1056103.1"/>
    <property type="molecule type" value="Genomic_DNA"/>
</dbReference>
<evidence type="ECO:0000313" key="2">
    <source>
        <dbReference type="Proteomes" id="UP001597046"/>
    </source>
</evidence>
<proteinExistence type="predicted"/>
<name>A0ABW3MZK0_9MICO</name>
<keyword evidence="2" id="KW-1185">Reference proteome</keyword>
<gene>
    <name evidence="1" type="ORF">ACFQ2V_17465</name>
</gene>
<reference evidence="2" key="1">
    <citation type="journal article" date="2019" name="Int. J. Syst. Evol. Microbiol.">
        <title>The Global Catalogue of Microorganisms (GCM) 10K type strain sequencing project: providing services to taxonomists for standard genome sequencing and annotation.</title>
        <authorList>
            <consortium name="The Broad Institute Genomics Platform"/>
            <consortium name="The Broad Institute Genome Sequencing Center for Infectious Disease"/>
            <person name="Wu L."/>
            <person name="Ma J."/>
        </authorList>
    </citation>
    <scope>NUCLEOTIDE SEQUENCE [LARGE SCALE GENOMIC DNA]</scope>
    <source>
        <strain evidence="2">CCUG 57508</strain>
    </source>
</reference>
<evidence type="ECO:0000313" key="1">
    <source>
        <dbReference type="EMBL" id="MFD1056103.1"/>
    </source>
</evidence>
<protein>
    <submittedName>
        <fullName evidence="1">Uncharacterized protein</fullName>
    </submittedName>
</protein>
<organism evidence="1 2">
    <name type="scientific">Terrabacter terrigena</name>
    <dbReference type="NCBI Taxonomy" id="574718"/>
    <lineage>
        <taxon>Bacteria</taxon>
        <taxon>Bacillati</taxon>
        <taxon>Actinomycetota</taxon>
        <taxon>Actinomycetes</taxon>
        <taxon>Micrococcales</taxon>
        <taxon>Intrasporangiaceae</taxon>
        <taxon>Terrabacter</taxon>
    </lineage>
</organism>
<sequence>MADAMFGLTPAERDLGAAGGFTTSLREDGQSKTPVTYLDFTVDANPLFSSLAELTPGPFDFVGVIQDAWPIETVAAIQRLLGEASGDLPDGRVSLYVCPECGDLGCGAVTARLLLDAEAVTWQAIGCQTDYDESASALGEDGVFPDISFNRDSYEQVLRQERARVARAIDTFEYPYQHDRRLRRERRARAIRRLFPHR</sequence>
<dbReference type="Proteomes" id="UP001597046">
    <property type="component" value="Unassembled WGS sequence"/>
</dbReference>
<comment type="caution">
    <text evidence="1">The sequence shown here is derived from an EMBL/GenBank/DDBJ whole genome shotgun (WGS) entry which is preliminary data.</text>
</comment>
<dbReference type="RefSeq" id="WP_386054140.1">
    <property type="nucleotide sequence ID" value="NZ_JBHTKH010000015.1"/>
</dbReference>
<accession>A0ABW3MZK0</accession>